<evidence type="ECO:0000256" key="1">
    <source>
        <dbReference type="ARBA" id="ARBA00022679"/>
    </source>
</evidence>
<keyword evidence="4" id="KW-0067">ATP-binding</keyword>
<proteinExistence type="predicted"/>
<feature type="domain" description="Thiamin pyrophosphokinase thiamin-binding" evidence="6">
    <location>
        <begin position="148"/>
        <end position="211"/>
    </location>
</feature>
<dbReference type="InterPro" id="IPR007371">
    <property type="entry name" value="TPK_catalytic"/>
</dbReference>
<gene>
    <name evidence="7" type="ORF">EU981_03575</name>
</gene>
<dbReference type="InterPro" id="IPR007373">
    <property type="entry name" value="Thiamin_PyroPKinase_B1-bd"/>
</dbReference>
<dbReference type="EC" id="2.7.6.2" evidence="5"/>
<dbReference type="SUPFAM" id="SSF63999">
    <property type="entry name" value="Thiamin pyrophosphokinase, catalytic domain"/>
    <property type="match status" value="1"/>
</dbReference>
<keyword evidence="3" id="KW-0418">Kinase</keyword>
<dbReference type="CDD" id="cd07995">
    <property type="entry name" value="TPK"/>
    <property type="match status" value="1"/>
</dbReference>
<dbReference type="Gene3D" id="3.40.50.10240">
    <property type="entry name" value="Thiamin pyrophosphokinase, catalytic domain"/>
    <property type="match status" value="1"/>
</dbReference>
<dbReference type="PANTHER" id="PTHR41299">
    <property type="entry name" value="THIAMINE PYROPHOSPHOKINASE"/>
    <property type="match status" value="1"/>
</dbReference>
<keyword evidence="1 7" id="KW-0808">Transferase</keyword>
<dbReference type="GO" id="GO:0004788">
    <property type="term" value="F:thiamine diphosphokinase activity"/>
    <property type="evidence" value="ECO:0007669"/>
    <property type="project" value="UniProtKB-UniRule"/>
</dbReference>
<comment type="caution">
    <text evidence="7">The sequence shown here is derived from an EMBL/GenBank/DDBJ whole genome shotgun (WGS) entry which is preliminary data.</text>
</comment>
<protein>
    <recommendedName>
        <fullName evidence="5">Thiamine diphosphokinase</fullName>
        <ecNumber evidence="5">2.7.6.2</ecNumber>
    </recommendedName>
</protein>
<sequence>MLSSSINHSTNFAVLLNGDLHVTDRVVQSLQYCRIIAANGGISHADRLGVVPEIWVGDFDSTSQQLLQKWSAIKRLYYSADKDMTDGEIAVNQVLQMGAKHIMLVGALSGQRFDCALHHITLAMSLKKKNINVTLTSGLEEAFMLTSGRHRFDLPNNSIFSLVALSDIDDLTIVGAHYPLSHFPLSMGSSRTISNVAKKELTIILGKGLAVLLSRPYDLQRFSSNECTHSQT</sequence>
<dbReference type="GO" id="GO:0016301">
    <property type="term" value="F:kinase activity"/>
    <property type="evidence" value="ECO:0007669"/>
    <property type="project" value="UniProtKB-KW"/>
</dbReference>
<evidence type="ECO:0000313" key="8">
    <source>
        <dbReference type="Proteomes" id="UP000736856"/>
    </source>
</evidence>
<evidence type="ECO:0000313" key="7">
    <source>
        <dbReference type="EMBL" id="MBL0849142.1"/>
    </source>
</evidence>
<accession>A0A937AK55</accession>
<dbReference type="InterPro" id="IPR006282">
    <property type="entry name" value="Thi_PPkinase"/>
</dbReference>
<dbReference type="AlphaFoldDB" id="A0A937AK55"/>
<evidence type="ECO:0000256" key="3">
    <source>
        <dbReference type="ARBA" id="ARBA00022777"/>
    </source>
</evidence>
<dbReference type="NCBIfam" id="TIGR01378">
    <property type="entry name" value="thi_PPkinase"/>
    <property type="match status" value="1"/>
</dbReference>
<organism evidence="7 8">
    <name type="scientific">Candidatus Liberibacter ctenarytainae</name>
    <dbReference type="NCBI Taxonomy" id="2020335"/>
    <lineage>
        <taxon>Bacteria</taxon>
        <taxon>Pseudomonadati</taxon>
        <taxon>Pseudomonadota</taxon>
        <taxon>Alphaproteobacteria</taxon>
        <taxon>Hyphomicrobiales</taxon>
        <taxon>Rhizobiaceae</taxon>
        <taxon>Liberibacter</taxon>
    </lineage>
</organism>
<dbReference type="Proteomes" id="UP000736856">
    <property type="component" value="Unassembled WGS sequence"/>
</dbReference>
<reference evidence="7" key="1">
    <citation type="submission" date="2019-02" db="EMBL/GenBank/DDBJ databases">
        <title>A novel Candidatus Liberibacter species associated with the New Zealand native fuchsia psyllid, Ctenarytaina fuchsiae.</title>
        <authorList>
            <person name="Thompson S.M."/>
            <person name="Jorgensen N."/>
            <person name="David C."/>
            <person name="Bulman S.R."/>
            <person name="Smith G.R."/>
        </authorList>
    </citation>
    <scope>NUCLEOTIDE SEQUENCE</scope>
    <source>
        <strain evidence="7">Oxford</strain>
    </source>
</reference>
<evidence type="ECO:0000256" key="5">
    <source>
        <dbReference type="NCBIfam" id="TIGR01378"/>
    </source>
</evidence>
<dbReference type="EMBL" id="SEOL01000006">
    <property type="protein sequence ID" value="MBL0849142.1"/>
    <property type="molecule type" value="Genomic_DNA"/>
</dbReference>
<dbReference type="GO" id="GO:0006772">
    <property type="term" value="P:thiamine metabolic process"/>
    <property type="evidence" value="ECO:0007669"/>
    <property type="project" value="UniProtKB-UniRule"/>
</dbReference>
<dbReference type="Pfam" id="PF04265">
    <property type="entry name" value="TPK_B1_binding"/>
    <property type="match status" value="1"/>
</dbReference>
<keyword evidence="2" id="KW-0547">Nucleotide-binding</keyword>
<dbReference type="InterPro" id="IPR053149">
    <property type="entry name" value="TPK"/>
</dbReference>
<evidence type="ECO:0000256" key="2">
    <source>
        <dbReference type="ARBA" id="ARBA00022741"/>
    </source>
</evidence>
<dbReference type="SMART" id="SM00983">
    <property type="entry name" value="TPK_B1_binding"/>
    <property type="match status" value="1"/>
</dbReference>
<evidence type="ECO:0000256" key="4">
    <source>
        <dbReference type="ARBA" id="ARBA00022840"/>
    </source>
</evidence>
<name>A0A937AK55_9HYPH</name>
<dbReference type="PANTHER" id="PTHR41299:SF1">
    <property type="entry name" value="THIAMINE PYROPHOSPHOKINASE"/>
    <property type="match status" value="1"/>
</dbReference>
<dbReference type="GO" id="GO:0030975">
    <property type="term" value="F:thiamine binding"/>
    <property type="evidence" value="ECO:0007669"/>
    <property type="project" value="InterPro"/>
</dbReference>
<dbReference type="GO" id="GO:0005524">
    <property type="term" value="F:ATP binding"/>
    <property type="evidence" value="ECO:0007669"/>
    <property type="project" value="UniProtKB-KW"/>
</dbReference>
<evidence type="ECO:0000259" key="6">
    <source>
        <dbReference type="SMART" id="SM00983"/>
    </source>
</evidence>
<dbReference type="Pfam" id="PF04263">
    <property type="entry name" value="TPK_catalytic"/>
    <property type="match status" value="1"/>
</dbReference>
<dbReference type="InterPro" id="IPR036759">
    <property type="entry name" value="TPK_catalytic_sf"/>
</dbReference>
<dbReference type="GO" id="GO:0009229">
    <property type="term" value="P:thiamine diphosphate biosynthetic process"/>
    <property type="evidence" value="ECO:0007669"/>
    <property type="project" value="InterPro"/>
</dbReference>